<evidence type="ECO:0000256" key="6">
    <source>
        <dbReference type="SAM" id="Phobius"/>
    </source>
</evidence>
<evidence type="ECO:0000256" key="4">
    <source>
        <dbReference type="ARBA" id="ARBA00022989"/>
    </source>
</evidence>
<feature type="transmembrane region" description="Helical" evidence="6">
    <location>
        <begin position="32"/>
        <end position="51"/>
    </location>
</feature>
<feature type="transmembrane region" description="Helical" evidence="6">
    <location>
        <begin position="187"/>
        <end position="203"/>
    </location>
</feature>
<gene>
    <name evidence="8" type="primary">ccsA</name>
    <name evidence="8" type="ORF">IAC79_04715</name>
</gene>
<feature type="transmembrane region" description="Helical" evidence="6">
    <location>
        <begin position="153"/>
        <end position="172"/>
    </location>
</feature>
<organism evidence="8 9">
    <name type="scientific">Candidatus Spyradenecus faecavium</name>
    <dbReference type="NCBI Taxonomy" id="2840947"/>
    <lineage>
        <taxon>Bacteria</taxon>
        <taxon>Pseudomonadati</taxon>
        <taxon>Lentisphaerota</taxon>
        <taxon>Lentisphaeria</taxon>
        <taxon>Lentisphaerales</taxon>
        <taxon>Lentisphaeraceae</taxon>
        <taxon>Lentisphaeraceae incertae sedis</taxon>
        <taxon>Candidatus Spyradenecus</taxon>
    </lineage>
</organism>
<dbReference type="Pfam" id="PF01578">
    <property type="entry name" value="Cytochrom_C_asm"/>
    <property type="match status" value="1"/>
</dbReference>
<dbReference type="InterPro" id="IPR045062">
    <property type="entry name" value="Cyt_c_biogenesis_CcsA/CcmC"/>
</dbReference>
<dbReference type="InterPro" id="IPR002541">
    <property type="entry name" value="Cyt_c_assembly"/>
</dbReference>
<proteinExistence type="predicted"/>
<dbReference type="AlphaFoldDB" id="A0A9D1NN57"/>
<accession>A0A9D1NN57</accession>
<dbReference type="PANTHER" id="PTHR30071:SF1">
    <property type="entry name" value="CYTOCHROME B_B6 PROTEIN-RELATED"/>
    <property type="match status" value="1"/>
</dbReference>
<feature type="transmembrane region" description="Helical" evidence="6">
    <location>
        <begin position="210"/>
        <end position="229"/>
    </location>
</feature>
<dbReference type="EMBL" id="DVOR01000150">
    <property type="protein sequence ID" value="HIV09397.1"/>
    <property type="molecule type" value="Genomic_DNA"/>
</dbReference>
<dbReference type="Proteomes" id="UP000886845">
    <property type="component" value="Unassembled WGS sequence"/>
</dbReference>
<keyword evidence="3" id="KW-0201">Cytochrome c-type biogenesis</keyword>
<evidence type="ECO:0000256" key="2">
    <source>
        <dbReference type="ARBA" id="ARBA00022692"/>
    </source>
</evidence>
<keyword evidence="5 6" id="KW-0472">Membrane</keyword>
<dbReference type="PANTHER" id="PTHR30071">
    <property type="entry name" value="HEME EXPORTER PROTEIN C"/>
    <property type="match status" value="1"/>
</dbReference>
<comment type="caution">
    <text evidence="8">The sequence shown here is derived from an EMBL/GenBank/DDBJ whole genome shotgun (WGS) entry which is preliminary data.</text>
</comment>
<reference evidence="8" key="1">
    <citation type="submission" date="2020-10" db="EMBL/GenBank/DDBJ databases">
        <authorList>
            <person name="Gilroy R."/>
        </authorList>
    </citation>
    <scope>NUCLEOTIDE SEQUENCE</scope>
    <source>
        <strain evidence="8">35461</strain>
    </source>
</reference>
<dbReference type="GO" id="GO:0005886">
    <property type="term" value="C:plasma membrane"/>
    <property type="evidence" value="ECO:0007669"/>
    <property type="project" value="TreeGrafter"/>
</dbReference>
<sequence>MTLKTDCLGWLLNAQVALAALGVALPRRVGRWVWGAVLPVGLAAIAVRWFAVAHPPMRNLFEAFLWLPPILAGATLLTAWRERVWTVRLDALLGFVVAFPLAFVFSAEEGQLMPALQSPLFVPHVLGYMLAYALMARAFALECARHTVAARRNFAWGFFLISVALALGSVWGNEAWGAYWQWDPKEQWSLATWLVYAALWHVPASRPWRLGLLGLGLLAIVLTVTWINLSKLFPGLHSYAGL</sequence>
<evidence type="ECO:0000259" key="7">
    <source>
        <dbReference type="Pfam" id="PF01578"/>
    </source>
</evidence>
<evidence type="ECO:0000313" key="8">
    <source>
        <dbReference type="EMBL" id="HIV09397.1"/>
    </source>
</evidence>
<feature type="transmembrane region" description="Helical" evidence="6">
    <location>
        <begin position="87"/>
        <end position="105"/>
    </location>
</feature>
<keyword evidence="2 6" id="KW-0812">Transmembrane</keyword>
<evidence type="ECO:0000313" key="9">
    <source>
        <dbReference type="Proteomes" id="UP000886845"/>
    </source>
</evidence>
<evidence type="ECO:0000256" key="5">
    <source>
        <dbReference type="ARBA" id="ARBA00023136"/>
    </source>
</evidence>
<comment type="subcellular location">
    <subcellularLocation>
        <location evidence="1">Membrane</location>
        <topology evidence="1">Multi-pass membrane protein</topology>
    </subcellularLocation>
</comment>
<dbReference type="GO" id="GO:0017004">
    <property type="term" value="P:cytochrome complex assembly"/>
    <property type="evidence" value="ECO:0007669"/>
    <property type="project" value="UniProtKB-KW"/>
</dbReference>
<feature type="transmembrane region" description="Helical" evidence="6">
    <location>
        <begin position="7"/>
        <end position="25"/>
    </location>
</feature>
<reference evidence="8" key="2">
    <citation type="journal article" date="2021" name="PeerJ">
        <title>Extensive microbial diversity within the chicken gut microbiome revealed by metagenomics and culture.</title>
        <authorList>
            <person name="Gilroy R."/>
            <person name="Ravi A."/>
            <person name="Getino M."/>
            <person name="Pursley I."/>
            <person name="Horton D.L."/>
            <person name="Alikhan N.F."/>
            <person name="Baker D."/>
            <person name="Gharbi K."/>
            <person name="Hall N."/>
            <person name="Watson M."/>
            <person name="Adriaenssens E.M."/>
            <person name="Foster-Nyarko E."/>
            <person name="Jarju S."/>
            <person name="Secka A."/>
            <person name="Antonio M."/>
            <person name="Oren A."/>
            <person name="Chaudhuri R.R."/>
            <person name="La Ragione R."/>
            <person name="Hildebrand F."/>
            <person name="Pallen M.J."/>
        </authorList>
    </citation>
    <scope>NUCLEOTIDE SEQUENCE</scope>
    <source>
        <strain evidence="8">35461</strain>
    </source>
</reference>
<evidence type="ECO:0000256" key="3">
    <source>
        <dbReference type="ARBA" id="ARBA00022748"/>
    </source>
</evidence>
<protein>
    <submittedName>
        <fullName evidence="8">Cytochrome c biogenesis protein CcsA</fullName>
    </submittedName>
</protein>
<evidence type="ECO:0000256" key="1">
    <source>
        <dbReference type="ARBA" id="ARBA00004141"/>
    </source>
</evidence>
<feature type="domain" description="Cytochrome c assembly protein" evidence="7">
    <location>
        <begin position="59"/>
        <end position="209"/>
    </location>
</feature>
<feature type="transmembrane region" description="Helical" evidence="6">
    <location>
        <begin position="125"/>
        <end position="141"/>
    </location>
</feature>
<dbReference type="GO" id="GO:0020037">
    <property type="term" value="F:heme binding"/>
    <property type="evidence" value="ECO:0007669"/>
    <property type="project" value="InterPro"/>
</dbReference>
<name>A0A9D1NN57_9BACT</name>
<keyword evidence="4 6" id="KW-1133">Transmembrane helix</keyword>